<evidence type="ECO:0000259" key="5">
    <source>
        <dbReference type="PROSITE" id="PS51194"/>
    </source>
</evidence>
<dbReference type="SMART" id="SM00490">
    <property type="entry name" value="HELICc"/>
    <property type="match status" value="1"/>
</dbReference>
<dbReference type="Pfam" id="PF00271">
    <property type="entry name" value="Helicase_C"/>
    <property type="match status" value="1"/>
</dbReference>
<keyword evidence="1" id="KW-0378">Hydrolase</keyword>
<proteinExistence type="predicted"/>
<dbReference type="Proteomes" id="UP000186112">
    <property type="component" value="Unassembled WGS sequence"/>
</dbReference>
<dbReference type="InterPro" id="IPR001650">
    <property type="entry name" value="Helicase_C-like"/>
</dbReference>
<dbReference type="GO" id="GO:0016787">
    <property type="term" value="F:hydrolase activity"/>
    <property type="evidence" value="ECO:0007669"/>
    <property type="project" value="UniProtKB-KW"/>
</dbReference>
<dbReference type="InterPro" id="IPR007527">
    <property type="entry name" value="Znf_SWIM"/>
</dbReference>
<dbReference type="CDD" id="cd18793">
    <property type="entry name" value="SF2_C_SNF"/>
    <property type="match status" value="1"/>
</dbReference>
<evidence type="ECO:0000256" key="2">
    <source>
        <dbReference type="PROSITE-ProRule" id="PRU00325"/>
    </source>
</evidence>
<feature type="domain" description="Helicase ATP-binding" evidence="4">
    <location>
        <begin position="617"/>
        <end position="778"/>
    </location>
</feature>
<dbReference type="Pfam" id="PF08455">
    <property type="entry name" value="SNF2_assoc"/>
    <property type="match status" value="1"/>
</dbReference>
<dbReference type="FunFam" id="3.40.50.10810:FF:000054">
    <property type="entry name" value="Helicase, Snf2 family"/>
    <property type="match status" value="1"/>
</dbReference>
<evidence type="ECO:0000259" key="3">
    <source>
        <dbReference type="PROSITE" id="PS50966"/>
    </source>
</evidence>
<dbReference type="PROSITE" id="PS51192">
    <property type="entry name" value="HELICASE_ATP_BIND_1"/>
    <property type="match status" value="1"/>
</dbReference>
<dbReference type="AlphaFoldDB" id="A0A1U7M3V8"/>
<name>A0A1U7M3V8_TISCR</name>
<dbReference type="InterPro" id="IPR014001">
    <property type="entry name" value="Helicase_ATP-bd"/>
</dbReference>
<dbReference type="InterPro" id="IPR038718">
    <property type="entry name" value="SNF2-like_sf"/>
</dbReference>
<dbReference type="GO" id="GO:0008270">
    <property type="term" value="F:zinc ion binding"/>
    <property type="evidence" value="ECO:0007669"/>
    <property type="project" value="UniProtKB-KW"/>
</dbReference>
<reference evidence="6 7" key="1">
    <citation type="submission" date="2016-02" db="EMBL/GenBank/DDBJ databases">
        <title>Genome sequence of Tissierella creatinophila DSM 6911.</title>
        <authorList>
            <person name="Poehlein A."/>
            <person name="Daniel R."/>
        </authorList>
    </citation>
    <scope>NUCLEOTIDE SEQUENCE [LARGE SCALE GENOMIC DNA]</scope>
    <source>
        <strain evidence="6 7">DSM 6911</strain>
    </source>
</reference>
<dbReference type="Pfam" id="PF04434">
    <property type="entry name" value="SWIM"/>
    <property type="match status" value="1"/>
</dbReference>
<keyword evidence="2" id="KW-0479">Metal-binding</keyword>
<evidence type="ECO:0000313" key="7">
    <source>
        <dbReference type="Proteomes" id="UP000186112"/>
    </source>
</evidence>
<dbReference type="InterPro" id="IPR049730">
    <property type="entry name" value="SNF2/RAD54-like_C"/>
</dbReference>
<evidence type="ECO:0000313" key="6">
    <source>
        <dbReference type="EMBL" id="OLS01899.1"/>
    </source>
</evidence>
<dbReference type="RefSeq" id="WP_075727705.1">
    <property type="nucleotide sequence ID" value="NZ_LTDM01000053.1"/>
</dbReference>
<evidence type="ECO:0000259" key="4">
    <source>
        <dbReference type="PROSITE" id="PS51192"/>
    </source>
</evidence>
<keyword evidence="2" id="KW-0863">Zinc-finger</keyword>
<dbReference type="OrthoDB" id="9760715at2"/>
<dbReference type="InterPro" id="IPR013663">
    <property type="entry name" value="Helicase_SWF/SNF/SWI_bac"/>
</dbReference>
<dbReference type="SUPFAM" id="SSF52540">
    <property type="entry name" value="P-loop containing nucleoside triphosphate hydrolases"/>
    <property type="match status" value="2"/>
</dbReference>
<protein>
    <submittedName>
        <fullName evidence="6">RNA polymerase-associated protein RapA</fullName>
    </submittedName>
</protein>
<organism evidence="6 7">
    <name type="scientific">Tissierella creatinophila DSM 6911</name>
    <dbReference type="NCBI Taxonomy" id="1123403"/>
    <lineage>
        <taxon>Bacteria</taxon>
        <taxon>Bacillati</taxon>
        <taxon>Bacillota</taxon>
        <taxon>Tissierellia</taxon>
        <taxon>Tissierellales</taxon>
        <taxon>Tissierellaceae</taxon>
        <taxon>Tissierella</taxon>
    </lineage>
</organism>
<gene>
    <name evidence="6" type="primary">rapA_2</name>
    <name evidence="6" type="ORF">TICRE_20410</name>
</gene>
<dbReference type="PANTHER" id="PTHR10799">
    <property type="entry name" value="SNF2/RAD54 HELICASE FAMILY"/>
    <property type="match status" value="1"/>
</dbReference>
<accession>A0A1U7M3V8</accession>
<dbReference type="Pfam" id="PF00176">
    <property type="entry name" value="SNF2-rel_dom"/>
    <property type="match status" value="1"/>
</dbReference>
<dbReference type="CDD" id="cd18012">
    <property type="entry name" value="DEXQc_arch_SWI2_SNF2"/>
    <property type="match status" value="1"/>
</dbReference>
<comment type="caution">
    <text evidence="6">The sequence shown here is derived from an EMBL/GenBank/DDBJ whole genome shotgun (WGS) entry which is preliminary data.</text>
</comment>
<dbReference type="GO" id="GO:0005524">
    <property type="term" value="F:ATP binding"/>
    <property type="evidence" value="ECO:0007669"/>
    <property type="project" value="InterPro"/>
</dbReference>
<dbReference type="EMBL" id="LTDM01000053">
    <property type="protein sequence ID" value="OLS01899.1"/>
    <property type="molecule type" value="Genomic_DNA"/>
</dbReference>
<feature type="domain" description="Helicase C-terminal" evidence="5">
    <location>
        <begin position="903"/>
        <end position="1057"/>
    </location>
</feature>
<keyword evidence="2" id="KW-0862">Zinc</keyword>
<keyword evidence="7" id="KW-1185">Reference proteome</keyword>
<dbReference type="Gene3D" id="3.40.50.300">
    <property type="entry name" value="P-loop containing nucleotide triphosphate hydrolases"/>
    <property type="match status" value="1"/>
</dbReference>
<dbReference type="InterPro" id="IPR000330">
    <property type="entry name" value="SNF2_N"/>
</dbReference>
<dbReference type="SMART" id="SM00487">
    <property type="entry name" value="DEXDc"/>
    <property type="match status" value="1"/>
</dbReference>
<dbReference type="PROSITE" id="PS51194">
    <property type="entry name" value="HELICASE_CTER"/>
    <property type="match status" value="1"/>
</dbReference>
<dbReference type="FunFam" id="3.40.50.300:FF:000533">
    <property type="entry name" value="Helicase, Snf2 family"/>
    <property type="match status" value="1"/>
</dbReference>
<feature type="domain" description="SWIM-type" evidence="3">
    <location>
        <begin position="55"/>
        <end position="93"/>
    </location>
</feature>
<evidence type="ECO:0000256" key="1">
    <source>
        <dbReference type="ARBA" id="ARBA00022801"/>
    </source>
</evidence>
<dbReference type="Gene3D" id="3.40.50.10810">
    <property type="entry name" value="Tandem AAA-ATPase domain"/>
    <property type="match status" value="1"/>
</dbReference>
<dbReference type="InterPro" id="IPR027417">
    <property type="entry name" value="P-loop_NTPase"/>
</dbReference>
<sequence>MHNITKTQMINRVNISTTYFKGNDYYKQGNVKNIRTNPNHDYFVANIYGSEVYHTEAKFDVDGYIQMTKCNCKAYTKYSGDCKHIVALLLFIKNLQKQKEKTEGSIKNILQFYEEVAEEDKKEVNLEVNYEWREYGSNINFRIGEERLYVVKKLSEFISQVSYDEVIEFGQKFTFDPQVHCFNAKDLELIDFLTILYENYDMNSGSNYGSRYERTFNGKNMALSAKSLEKFFNLMIDRNFNIDINGYRLNNATVIEEKIDLKFKIEEEGKDLLVSLIDEETFIPLSDDCRYIFYKDNVYKIPINQSRFIRPIINEIKDKDIKTIRVEEDLKEVFVSEVLLNIKKHTKLEIDEKVKDSIYSENLESLIYFDRKGEVINGKVEFNYGGIKINPFSSKKKQEINEGQILLRDMEKERKILGLLEQGDFKVEDGGFYLEDEEKIFDFINNVIPKLQHYSEVYYTDSFRDIQLIGGDSFSGVFKIDSGLDMLEFDFNIEGIDMLELGNVFHALREKKKYYKLKNGAFLSLENKDLNNVFEMMDYLDVDVKEFNNGKLELPKYRTMYLDKFLEDRDIGFIKKNANFKKLVMDIKEPDDIEYRLPKKLNAELRDYQKNGFKWIKSLSNYGFGGILADEMGLGKTVQMICFLMSEKEEKGQGVSLIVVPTSLVYNWEDEVNKFAPDLSTIIIAGMKSDRINLIKTCSRYDIVITSYPLIRKDIDDYKDIDFRYLILDEAQHIKNKGSLSAKSVKKIKAKNYFALTGTPMENSLSELWSIFDFLMPGYLLNSKKFTEKFEKPIVKENDSKKLRELNNYIKPFILRRLKKEVLKELPDKIEQKILVDMTDEQKKMYLAYLQAIKGDLGEEINEKGYNKSHIKILAGLTRLRQLSCDPSVFLEEYNGGSGKLDFLEEIVSEAVSGGHRILIFSQFTTMLSEIRKRLEKINIDMMYLDGKTSMEDRGKLVKQFNKGQSDVFLISLKAGGTGLNLTSADMVIHFDPWWNPAVEDQATDRAHRIGQENKVQVIKLITKGTIEEKIFKLQEKKKEMIDKVIREGETLISKLSEEEIMSLFDV</sequence>
<dbReference type="PROSITE" id="PS50966">
    <property type="entry name" value="ZF_SWIM"/>
    <property type="match status" value="1"/>
</dbReference>